<proteinExistence type="predicted"/>
<gene>
    <name evidence="1" type="ORF">ACFQND_13175</name>
</gene>
<evidence type="ECO:0000313" key="1">
    <source>
        <dbReference type="EMBL" id="MFC6282178.1"/>
    </source>
</evidence>
<dbReference type="InterPro" id="IPR029063">
    <property type="entry name" value="SAM-dependent_MTases_sf"/>
</dbReference>
<evidence type="ECO:0008006" key="3">
    <source>
        <dbReference type="Google" id="ProtNLM"/>
    </source>
</evidence>
<keyword evidence="2" id="KW-1185">Reference proteome</keyword>
<dbReference type="Proteomes" id="UP001596270">
    <property type="component" value="Unassembled WGS sequence"/>
</dbReference>
<dbReference type="RefSeq" id="WP_377413808.1">
    <property type="nucleotide sequence ID" value="NZ_JBHSRS010000071.1"/>
</dbReference>
<comment type="caution">
    <text evidence="1">The sequence shown here is derived from an EMBL/GenBank/DDBJ whole genome shotgun (WGS) entry which is preliminary data.</text>
</comment>
<sequence>DASRPFAVFPENKFDYIFSVSGVMEFDNTLQFFESCQNHLRDGGHFFVTNDNVVAMRGRISYFCLGKVRQYHLFVTLNQGGWKVIPIHNMLRILQESGFRIREVRYVSLLPKDCLMLPLALIVYPIQFLYMNLSRSRIPWKEQRTIYPFRSLLCRHYIIVCQKEIREIV</sequence>
<accession>A0ABW1TZ54</accession>
<protein>
    <recommendedName>
        <fullName evidence="3">Methyltransferase type 11 domain-containing protein</fullName>
    </recommendedName>
</protein>
<name>A0ABW1TZ54_9BURK</name>
<feature type="non-terminal residue" evidence="1">
    <location>
        <position position="1"/>
    </location>
</feature>
<dbReference type="Gene3D" id="3.40.50.150">
    <property type="entry name" value="Vaccinia Virus protein VP39"/>
    <property type="match status" value="1"/>
</dbReference>
<evidence type="ECO:0000313" key="2">
    <source>
        <dbReference type="Proteomes" id="UP001596270"/>
    </source>
</evidence>
<reference evidence="2" key="1">
    <citation type="journal article" date="2019" name="Int. J. Syst. Evol. Microbiol.">
        <title>The Global Catalogue of Microorganisms (GCM) 10K type strain sequencing project: providing services to taxonomists for standard genome sequencing and annotation.</title>
        <authorList>
            <consortium name="The Broad Institute Genomics Platform"/>
            <consortium name="The Broad Institute Genome Sequencing Center for Infectious Disease"/>
            <person name="Wu L."/>
            <person name="Ma J."/>
        </authorList>
    </citation>
    <scope>NUCLEOTIDE SEQUENCE [LARGE SCALE GENOMIC DNA]</scope>
    <source>
        <strain evidence="2">CCUG 39402</strain>
    </source>
</reference>
<organism evidence="1 2">
    <name type="scientific">Polaromonas aquatica</name>
    <dbReference type="NCBI Taxonomy" id="332657"/>
    <lineage>
        <taxon>Bacteria</taxon>
        <taxon>Pseudomonadati</taxon>
        <taxon>Pseudomonadota</taxon>
        <taxon>Betaproteobacteria</taxon>
        <taxon>Burkholderiales</taxon>
        <taxon>Comamonadaceae</taxon>
        <taxon>Polaromonas</taxon>
    </lineage>
</organism>
<dbReference type="SUPFAM" id="SSF53335">
    <property type="entry name" value="S-adenosyl-L-methionine-dependent methyltransferases"/>
    <property type="match status" value="1"/>
</dbReference>
<dbReference type="EMBL" id="JBHSRS010000071">
    <property type="protein sequence ID" value="MFC6282178.1"/>
    <property type="molecule type" value="Genomic_DNA"/>
</dbReference>